<evidence type="ECO:0000313" key="2">
    <source>
        <dbReference type="EMBL" id="NEA17558.1"/>
    </source>
</evidence>
<organism evidence="2 3">
    <name type="scientific">Streptomyces halstedii</name>
    <dbReference type="NCBI Taxonomy" id="1944"/>
    <lineage>
        <taxon>Bacteria</taxon>
        <taxon>Bacillati</taxon>
        <taxon>Actinomycetota</taxon>
        <taxon>Actinomycetes</taxon>
        <taxon>Kitasatosporales</taxon>
        <taxon>Streptomycetaceae</taxon>
        <taxon>Streptomyces</taxon>
    </lineage>
</organism>
<gene>
    <name evidence="2" type="ORF">G3I29_18985</name>
</gene>
<accession>A0A6N9U1P6</accession>
<comment type="caution">
    <text evidence="2">The sequence shown here is derived from an EMBL/GenBank/DDBJ whole genome shotgun (WGS) entry which is preliminary data.</text>
</comment>
<dbReference type="RefSeq" id="WP_164346210.1">
    <property type="nucleotide sequence ID" value="NZ_JAAGLQ010000401.1"/>
</dbReference>
<protein>
    <recommendedName>
        <fullName evidence="1">4Fe-4S Wbl-type domain-containing protein</fullName>
    </recommendedName>
</protein>
<proteinExistence type="predicted"/>
<dbReference type="Proteomes" id="UP000471293">
    <property type="component" value="Unassembled WGS sequence"/>
</dbReference>
<dbReference type="PROSITE" id="PS51674">
    <property type="entry name" value="4FE4S_WBL"/>
    <property type="match status" value="1"/>
</dbReference>
<feature type="domain" description="4Fe-4S Wbl-type" evidence="1">
    <location>
        <begin position="1"/>
        <end position="55"/>
    </location>
</feature>
<evidence type="ECO:0000313" key="3">
    <source>
        <dbReference type="Proteomes" id="UP000471293"/>
    </source>
</evidence>
<dbReference type="AlphaFoldDB" id="A0A6N9U1P6"/>
<dbReference type="Pfam" id="PF02467">
    <property type="entry name" value="Whib"/>
    <property type="match status" value="1"/>
</dbReference>
<sequence length="88" mass="9314">MPPVIRAAQREAARQLCAGCPVRPACEELALRDGKGTRADDGVVRGGRTGQELAITREIRQPARLAAAVTADHLASGSEDRINLRIAA</sequence>
<dbReference type="EMBL" id="JAAGLQ010000401">
    <property type="protein sequence ID" value="NEA17558.1"/>
    <property type="molecule type" value="Genomic_DNA"/>
</dbReference>
<name>A0A6N9U1P6_STRHA</name>
<reference evidence="2 3" key="1">
    <citation type="submission" date="2020-01" db="EMBL/GenBank/DDBJ databases">
        <title>Insect and environment-associated Actinomycetes.</title>
        <authorList>
            <person name="Currrie C."/>
            <person name="Chevrette M."/>
            <person name="Carlson C."/>
            <person name="Stubbendieck R."/>
            <person name="Wendt-Pienkowski E."/>
        </authorList>
    </citation>
    <scope>NUCLEOTIDE SEQUENCE [LARGE SCALE GENOMIC DNA]</scope>
    <source>
        <strain evidence="2 3">SID11342</strain>
    </source>
</reference>
<dbReference type="InterPro" id="IPR034768">
    <property type="entry name" value="4FE4S_WBL"/>
</dbReference>
<evidence type="ECO:0000259" key="1">
    <source>
        <dbReference type="PROSITE" id="PS51674"/>
    </source>
</evidence>